<dbReference type="InterPro" id="IPR027417">
    <property type="entry name" value="P-loop_NTPase"/>
</dbReference>
<dbReference type="PRINTS" id="PR00193">
    <property type="entry name" value="MYOSINHEAVY"/>
</dbReference>
<dbReference type="InterPro" id="IPR036961">
    <property type="entry name" value="Kinesin_motor_dom_sf"/>
</dbReference>
<sequence length="1846" mass="208528">MSIRRPFTQSNDAINDLAIVDNLTDKQLTEILQQKFLNYNIYTNIGSCNLIAVNPFKELAQNDAQTSDDYVTSYKDISLENSISKKLNPHIFELVNRSYFHMRRTGNDQSIFLCGESGTGKTEMSNLVIRHLIRLSANKKRTKVQGQIINGQKVLKAFGSAKTSYNENFASRYGVYIETHYNERGKMVGAKTLHYFLEKSRICNGKLSEGNFNIFYWLLAGTEPDEKQVLQLTDDPKAYLYLAQYGRILQSDDTSEYNELKGVMRAAGFRSEHFNRIIQLLAAILHLGNITFTDPTGQNATNESVTIKNRETLDFVSELLGLDARALESVLAFKTTLIGKDVTTLILNADQAAAQRDELAQTIYSLLFSWLVEHINQRTYKDQFNSFIGLLDFPGTQPSGFGSVGFEQFCIDYANERMYNFIMNRTFESDNVEFQSESIQLPQIPYTDNSTCIDLFEKPTRGINAILNKMSEKTMSGKRTFTDTNAIEAISKYNSDNPSFSSKLSDTNSRQFSIQHFSGEVTYEPNGFISKNNNELLVDFISLIRGNADMPASWNSFVLELFSDDNLAIDSHPLGGMSALVAAQQSAKPTRLPSMKRSKRKAAAHKIEAEEKQDQLVDTSGKKTVLAQVQSAIDDLVSSFQEATIWCVYCIRPNATGSTTQFDSLLVQSQVKAFNLDKMATKMQHFYMVSVAHESFLSRYAVPFSNMGLDHSGTPEEQCASIKEMNNWTDSDMALGTTKVFLNYASWHMLEEKLRVMEKQEQKNLKIFDPNIGMPEALDNEEGMNIQTREPQPTAGEFDNITSETLPLPSVAGYSDTKQSLYSDDDFNQHQQERFARGSLYNNSHYADSRLGNYFNQGDFATEGSFSPPMEPPATDLDATDEKESTMTPGRKRWLWFVTFMTWWIPKILLVKWGRMKRKDVRIAWREKVVLCMIITFMCGFLIWFLVFFGQLICPNQDVYSTSELASHNSDTDGYVAIRGEVFDLASFAPHHYPSIVPSSSVLTYAGTDATDLFPVQVSDLCENVSPYVSLDYNKNYTDTNAQYHDFRYASGNYRANWYYNQMTMLRRNYKKGNMGVDWNGIRDQAQGAYTLNGVSTNRQWAVINENIYDLTVYLMGGRYLAAPDNGTIPANISTNFLNEEVVNLFQTNAGTDLTDKFNALTLSSDQKYRELACLRNLYFVGNVDQRNSTKCQFSTYFLLAVTICLCLVVFFKFVAAIRIGSSRVPEELDKFVICQVTCYTEDEESLRKTIDSLSMLRYDDKRRLMVIVCDGMIIGSGNDRPTPRIVLDILGVDPQVDPEALSFISVGEGMKQHNRAKIYSGLYENGGHVVPYLVIAKVGGPNERQKPGNRGKRDSQLVLMQFLNRVQYDAPMNPMQLEMYHQMKNVIGVSPELYEYVLMVDADTEVMPTGLNYLVSSMSHDAKIIGLCGETTLSNEKDTWVTMIQVYEYFISHHMIKSFESLFSTVSCLPGCFTMYRVRTVDGKRPLFVSNEVIEDYTVNVVDTLHKKNLLYLGEDRYLTTLLLKHHPTYKTKFNSDAQCKTNAPDTWDVLISQRRRWINSTVHNLGELVFLPQLCGFCCFSMRFVVMLDLISTLVQPALLGYLGFLIYKLVEAKNTIPYITIITLGCTYGLQIILFVIYGRWEYIAWFFLSILALPVFSFYIPIYSYWHFDDFSWGNTRVVVGDKGKQVAVGDEGEFDPKSIPLMSWSQYEKFMLSENYSDGLSQGSSYPPAPMSAHGGYPTPSGASIAYSNYGGSQYGSRYSVNGGGVGYTGGYSAAGSVHSFAGRSMADESIGLGHQSMASGIGGYGSRLRYGPTMMNDSMSDNMSASMVHSFYAQDQQHNR</sequence>
<dbReference type="EC" id="2.4.1.16" evidence="2"/>
<dbReference type="SMART" id="SM00242">
    <property type="entry name" value="MYSc"/>
    <property type="match status" value="1"/>
</dbReference>
<dbReference type="GO" id="GO:0003779">
    <property type="term" value="F:actin binding"/>
    <property type="evidence" value="ECO:0007669"/>
    <property type="project" value="UniProtKB-KW"/>
</dbReference>
<dbReference type="OrthoDB" id="370884at2759"/>
<keyword evidence="12" id="KW-0547">Nucleotide-binding</keyword>
<reference evidence="17" key="1">
    <citation type="submission" date="2020-12" db="EMBL/GenBank/DDBJ databases">
        <title>Metabolic potential, ecology and presence of endohyphal bacteria is reflected in genomic diversity of Mucoromycotina.</title>
        <authorList>
            <person name="Muszewska A."/>
            <person name="Okrasinska A."/>
            <person name="Steczkiewicz K."/>
            <person name="Drgas O."/>
            <person name="Orlowska M."/>
            <person name="Perlinska-Lenart U."/>
            <person name="Aleksandrzak-Piekarczyk T."/>
            <person name="Szatraj K."/>
            <person name="Zielenkiewicz U."/>
            <person name="Pilsyk S."/>
            <person name="Malc E."/>
            <person name="Mieczkowski P."/>
            <person name="Kruszewska J.S."/>
            <person name="Biernat P."/>
            <person name="Pawlowska J."/>
        </authorList>
    </citation>
    <scope>NUCLEOTIDE SEQUENCE</scope>
    <source>
        <strain evidence="17">CBS 226.32</strain>
    </source>
</reference>
<protein>
    <recommendedName>
        <fullName evidence="2">chitin synthase</fullName>
        <ecNumber evidence="2">2.4.1.16</ecNumber>
    </recommendedName>
</protein>
<dbReference type="Pfam" id="PF03142">
    <property type="entry name" value="Chitin_synth_2"/>
    <property type="match status" value="1"/>
</dbReference>
<dbReference type="SUPFAM" id="SSF53448">
    <property type="entry name" value="Nucleotide-diphospho-sugar transferases"/>
    <property type="match status" value="1"/>
</dbReference>
<feature type="domain" description="Myosin motor" evidence="16">
    <location>
        <begin position="12"/>
        <end position="755"/>
    </location>
</feature>
<dbReference type="SUPFAM" id="SSF52540">
    <property type="entry name" value="P-loop containing nucleoside triphosphate hydrolases"/>
    <property type="match status" value="1"/>
</dbReference>
<dbReference type="Proteomes" id="UP000650833">
    <property type="component" value="Unassembled WGS sequence"/>
</dbReference>
<dbReference type="Pfam" id="PF00173">
    <property type="entry name" value="Cyt-b5"/>
    <property type="match status" value="1"/>
</dbReference>
<gene>
    <name evidence="17" type="ORF">INT46_009010</name>
</gene>
<dbReference type="GO" id="GO:0030428">
    <property type="term" value="C:cell septum"/>
    <property type="evidence" value="ECO:0007669"/>
    <property type="project" value="TreeGrafter"/>
</dbReference>
<dbReference type="PROSITE" id="PS51456">
    <property type="entry name" value="MYOSIN_MOTOR"/>
    <property type="match status" value="1"/>
</dbReference>
<dbReference type="GO" id="GO:0005886">
    <property type="term" value="C:plasma membrane"/>
    <property type="evidence" value="ECO:0007669"/>
    <property type="project" value="UniProtKB-SubCell"/>
</dbReference>
<feature type="binding site" evidence="12">
    <location>
        <begin position="115"/>
        <end position="122"/>
    </location>
    <ligand>
        <name>ATP</name>
        <dbReference type="ChEBI" id="CHEBI:30616"/>
    </ligand>
</feature>
<feature type="domain" description="Cytochrome b5 heme-binding" evidence="15">
    <location>
        <begin position="957"/>
        <end position="1014"/>
    </location>
</feature>
<dbReference type="Gene3D" id="1.10.10.820">
    <property type="match status" value="1"/>
</dbReference>
<dbReference type="GO" id="GO:0031505">
    <property type="term" value="P:fungal-type cell wall organization"/>
    <property type="evidence" value="ECO:0007669"/>
    <property type="project" value="TreeGrafter"/>
</dbReference>
<feature type="region of interest" description="Actin-binding" evidence="12">
    <location>
        <begin position="633"/>
        <end position="655"/>
    </location>
</feature>
<keyword evidence="18" id="KW-1185">Reference proteome</keyword>
<dbReference type="GO" id="GO:0003774">
    <property type="term" value="F:cytoskeletal motor activity"/>
    <property type="evidence" value="ECO:0007669"/>
    <property type="project" value="UniProtKB-UniRule"/>
</dbReference>
<evidence type="ECO:0000256" key="6">
    <source>
        <dbReference type="ARBA" id="ARBA00022692"/>
    </source>
</evidence>
<evidence type="ECO:0000256" key="14">
    <source>
        <dbReference type="SAM" id="Phobius"/>
    </source>
</evidence>
<dbReference type="InterPro" id="IPR004835">
    <property type="entry name" value="Chitin_synth"/>
</dbReference>
<feature type="transmembrane region" description="Helical" evidence="14">
    <location>
        <begin position="1647"/>
        <end position="1670"/>
    </location>
</feature>
<keyword evidence="12" id="KW-0067">ATP-binding</keyword>
<evidence type="ECO:0000259" key="16">
    <source>
        <dbReference type="PROSITE" id="PS51456"/>
    </source>
</evidence>
<keyword evidence="3" id="KW-1003">Cell membrane</keyword>
<keyword evidence="8 12" id="KW-0518">Myosin</keyword>
<dbReference type="PANTHER" id="PTHR22914">
    <property type="entry name" value="CHITIN SYNTHASE"/>
    <property type="match status" value="1"/>
</dbReference>
<feature type="region of interest" description="Disordered" evidence="13">
    <location>
        <begin position="865"/>
        <end position="884"/>
    </location>
</feature>
<dbReference type="GO" id="GO:0016459">
    <property type="term" value="C:myosin complex"/>
    <property type="evidence" value="ECO:0007669"/>
    <property type="project" value="UniProtKB-KW"/>
</dbReference>
<dbReference type="PANTHER" id="PTHR22914:SF45">
    <property type="entry name" value="CHITIN SYNTHASE"/>
    <property type="match status" value="1"/>
</dbReference>
<dbReference type="Pfam" id="PF00063">
    <property type="entry name" value="Myosin_head"/>
    <property type="match status" value="1"/>
</dbReference>
<evidence type="ECO:0000256" key="13">
    <source>
        <dbReference type="SAM" id="MobiDB-lite"/>
    </source>
</evidence>
<accession>A0A8H7QVW6</accession>
<evidence type="ECO:0000313" key="18">
    <source>
        <dbReference type="Proteomes" id="UP000650833"/>
    </source>
</evidence>
<dbReference type="Gene3D" id="3.10.120.10">
    <property type="entry name" value="Cytochrome b5-like heme/steroid binding domain"/>
    <property type="match status" value="1"/>
</dbReference>
<evidence type="ECO:0000256" key="10">
    <source>
        <dbReference type="ARBA" id="ARBA00023175"/>
    </source>
</evidence>
<evidence type="ECO:0000313" key="17">
    <source>
        <dbReference type="EMBL" id="KAG2199769.1"/>
    </source>
</evidence>
<comment type="similarity">
    <text evidence="12">Belongs to the TRAFAC class myosin-kinesin ATPase superfamily. Myosin family.</text>
</comment>
<keyword evidence="9 14" id="KW-0472">Membrane</keyword>
<keyword evidence="6 14" id="KW-0812">Transmembrane</keyword>
<dbReference type="SMART" id="SM01117">
    <property type="entry name" value="Cyt-b5"/>
    <property type="match status" value="2"/>
</dbReference>
<keyword evidence="7 14" id="KW-1133">Transmembrane helix</keyword>
<keyword evidence="5" id="KW-0808">Transferase</keyword>
<feature type="transmembrane region" description="Helical" evidence="14">
    <location>
        <begin position="894"/>
        <end position="910"/>
    </location>
</feature>
<feature type="transmembrane region" description="Helical" evidence="14">
    <location>
        <begin position="930"/>
        <end position="953"/>
    </location>
</feature>
<dbReference type="InterPro" id="IPR001609">
    <property type="entry name" value="Myosin_head_motor_dom-like"/>
</dbReference>
<keyword evidence="4" id="KW-0328">Glycosyltransferase</keyword>
<evidence type="ECO:0000256" key="9">
    <source>
        <dbReference type="ARBA" id="ARBA00023136"/>
    </source>
</evidence>
<dbReference type="InterPro" id="IPR001199">
    <property type="entry name" value="Cyt_B5-like_heme/steroid-bd"/>
</dbReference>
<evidence type="ECO:0000256" key="8">
    <source>
        <dbReference type="ARBA" id="ARBA00023123"/>
    </source>
</evidence>
<proteinExistence type="inferred from homology"/>
<dbReference type="InterPro" id="IPR025662">
    <property type="entry name" value="Sigma_54_int_dom_ATP-bd_1"/>
</dbReference>
<comment type="caution">
    <text evidence="17">The sequence shown here is derived from an EMBL/GenBank/DDBJ whole genome shotgun (WGS) entry which is preliminary data.</text>
</comment>
<evidence type="ECO:0000256" key="5">
    <source>
        <dbReference type="ARBA" id="ARBA00022679"/>
    </source>
</evidence>
<dbReference type="GO" id="GO:0004100">
    <property type="term" value="F:chitin synthase activity"/>
    <property type="evidence" value="ECO:0007669"/>
    <property type="project" value="UniProtKB-EC"/>
</dbReference>
<feature type="transmembrane region" description="Helical" evidence="14">
    <location>
        <begin position="1197"/>
        <end position="1216"/>
    </location>
</feature>
<evidence type="ECO:0000256" key="7">
    <source>
        <dbReference type="ARBA" id="ARBA00022989"/>
    </source>
</evidence>
<organism evidence="17 18">
    <name type="scientific">Mucor plumbeus</name>
    <dbReference type="NCBI Taxonomy" id="97098"/>
    <lineage>
        <taxon>Eukaryota</taxon>
        <taxon>Fungi</taxon>
        <taxon>Fungi incertae sedis</taxon>
        <taxon>Mucoromycota</taxon>
        <taxon>Mucoromycotina</taxon>
        <taxon>Mucoromycetes</taxon>
        <taxon>Mucorales</taxon>
        <taxon>Mucorineae</taxon>
        <taxon>Mucoraceae</taxon>
        <taxon>Mucor</taxon>
    </lineage>
</organism>
<dbReference type="PROSITE" id="PS00675">
    <property type="entry name" value="SIGMA54_INTERACT_1"/>
    <property type="match status" value="1"/>
</dbReference>
<dbReference type="EMBL" id="JAEPRC010000339">
    <property type="protein sequence ID" value="KAG2199769.1"/>
    <property type="molecule type" value="Genomic_DNA"/>
</dbReference>
<dbReference type="GO" id="GO:0006031">
    <property type="term" value="P:chitin biosynthetic process"/>
    <property type="evidence" value="ECO:0007669"/>
    <property type="project" value="TreeGrafter"/>
</dbReference>
<name>A0A8H7QVW6_9FUNG</name>
<evidence type="ECO:0000256" key="2">
    <source>
        <dbReference type="ARBA" id="ARBA00012543"/>
    </source>
</evidence>
<feature type="transmembrane region" description="Helical" evidence="14">
    <location>
        <begin position="1592"/>
        <end position="1610"/>
    </location>
</feature>
<dbReference type="Gene3D" id="1.20.120.720">
    <property type="entry name" value="Myosin VI head, motor domain, U50 subdomain"/>
    <property type="match status" value="1"/>
</dbReference>
<dbReference type="GO" id="GO:0005524">
    <property type="term" value="F:ATP binding"/>
    <property type="evidence" value="ECO:0007669"/>
    <property type="project" value="UniProtKB-UniRule"/>
</dbReference>
<keyword evidence="10 12" id="KW-0505">Motor protein</keyword>
<evidence type="ECO:0000259" key="15">
    <source>
        <dbReference type="PROSITE" id="PS50255"/>
    </source>
</evidence>
<dbReference type="Gene3D" id="1.20.58.530">
    <property type="match status" value="1"/>
</dbReference>
<evidence type="ECO:0000256" key="3">
    <source>
        <dbReference type="ARBA" id="ARBA00022475"/>
    </source>
</evidence>
<dbReference type="InterPro" id="IPR029044">
    <property type="entry name" value="Nucleotide-diphossugar_trans"/>
</dbReference>
<evidence type="ECO:0000256" key="1">
    <source>
        <dbReference type="ARBA" id="ARBA00004651"/>
    </source>
</evidence>
<dbReference type="PROSITE" id="PS50255">
    <property type="entry name" value="CYTOCHROME_B5_2"/>
    <property type="match status" value="1"/>
</dbReference>
<evidence type="ECO:0000256" key="12">
    <source>
        <dbReference type="PROSITE-ProRule" id="PRU00782"/>
    </source>
</evidence>
<evidence type="ECO:0000256" key="11">
    <source>
        <dbReference type="ARBA" id="ARBA00023180"/>
    </source>
</evidence>
<keyword evidence="12" id="KW-0009">Actin-binding</keyword>
<dbReference type="InterPro" id="IPR036400">
    <property type="entry name" value="Cyt_B5-like_heme/steroid_sf"/>
</dbReference>
<dbReference type="Gene3D" id="3.40.850.10">
    <property type="entry name" value="Kinesin motor domain"/>
    <property type="match status" value="1"/>
</dbReference>
<evidence type="ECO:0000256" key="4">
    <source>
        <dbReference type="ARBA" id="ARBA00022676"/>
    </source>
</evidence>
<comment type="subcellular location">
    <subcellularLocation>
        <location evidence="1">Cell membrane</location>
        <topology evidence="1">Multi-pass membrane protein</topology>
    </subcellularLocation>
</comment>
<keyword evidence="11" id="KW-0325">Glycoprotein</keyword>
<feature type="transmembrane region" description="Helical" evidence="14">
    <location>
        <begin position="1622"/>
        <end position="1641"/>
    </location>
</feature>
<dbReference type="SUPFAM" id="SSF55856">
    <property type="entry name" value="Cytochrome b5-like heme/steroid binding domain"/>
    <property type="match status" value="1"/>
</dbReference>